<organism evidence="9 10">
    <name type="scientific">Canicola haemoglobinophilus</name>
    <dbReference type="NCBI Taxonomy" id="733"/>
    <lineage>
        <taxon>Bacteria</taxon>
        <taxon>Pseudomonadati</taxon>
        <taxon>Pseudomonadota</taxon>
        <taxon>Gammaproteobacteria</taxon>
        <taxon>Pasteurellales</taxon>
        <taxon>Pasteurellaceae</taxon>
        <taxon>Canicola</taxon>
    </lineage>
</organism>
<dbReference type="Proteomes" id="UP000254496">
    <property type="component" value="Unassembled WGS sequence"/>
</dbReference>
<keyword evidence="5" id="KW-0732">Signal</keyword>
<evidence type="ECO:0000256" key="2">
    <source>
        <dbReference type="ARBA" id="ARBA00004442"/>
    </source>
</evidence>
<dbReference type="GO" id="GO:0009986">
    <property type="term" value="C:cell surface"/>
    <property type="evidence" value="ECO:0007669"/>
    <property type="project" value="UniProtKB-SubCell"/>
</dbReference>
<evidence type="ECO:0000313" key="9">
    <source>
        <dbReference type="EMBL" id="STO69653.1"/>
    </source>
</evidence>
<evidence type="ECO:0000313" key="10">
    <source>
        <dbReference type="Proteomes" id="UP000254496"/>
    </source>
</evidence>
<dbReference type="Gene3D" id="3.30.1300.30">
    <property type="entry name" value="GSPII I/J protein-like"/>
    <property type="match status" value="1"/>
</dbReference>
<dbReference type="InterPro" id="IPR045584">
    <property type="entry name" value="Pilin-like"/>
</dbReference>
<reference evidence="9 10" key="1">
    <citation type="submission" date="2018-06" db="EMBL/GenBank/DDBJ databases">
        <authorList>
            <consortium name="Pathogen Informatics"/>
            <person name="Doyle S."/>
        </authorList>
    </citation>
    <scope>NUCLEOTIDE SEQUENCE [LARGE SCALE GENOMIC DNA]</scope>
    <source>
        <strain evidence="9 10">NCTC8540</strain>
    </source>
</reference>
<keyword evidence="7" id="KW-0998">Cell outer membrane</keyword>
<comment type="subcellular location">
    <subcellularLocation>
        <location evidence="2">Cell outer membrane</location>
    </subcellularLocation>
    <subcellularLocation>
        <location evidence="1">Cell surface</location>
    </subcellularLocation>
</comment>
<proteinExistence type="predicted"/>
<evidence type="ECO:0000256" key="7">
    <source>
        <dbReference type="ARBA" id="ARBA00023237"/>
    </source>
</evidence>
<dbReference type="AlphaFoldDB" id="A0AB38HDB2"/>
<evidence type="ECO:0000256" key="4">
    <source>
        <dbReference type="ARBA" id="ARBA00022692"/>
    </source>
</evidence>
<dbReference type="EMBL" id="UGHJ01000001">
    <property type="protein sequence ID" value="STO69653.1"/>
    <property type="molecule type" value="Genomic_DNA"/>
</dbReference>
<dbReference type="GO" id="GO:0009279">
    <property type="term" value="C:cell outer membrane"/>
    <property type="evidence" value="ECO:0007669"/>
    <property type="project" value="UniProtKB-SubCell"/>
</dbReference>
<name>A0AB38HDB2_9PAST</name>
<evidence type="ECO:0000259" key="8">
    <source>
        <dbReference type="Pfam" id="PF03895"/>
    </source>
</evidence>
<accession>A0AB38HDB2</accession>
<evidence type="ECO:0000256" key="3">
    <source>
        <dbReference type="ARBA" id="ARBA00022452"/>
    </source>
</evidence>
<keyword evidence="4" id="KW-0812">Transmembrane</keyword>
<keyword evidence="6" id="KW-0472">Membrane</keyword>
<dbReference type="SUPFAM" id="SSF54523">
    <property type="entry name" value="Pili subunits"/>
    <property type="match status" value="1"/>
</dbReference>
<evidence type="ECO:0000256" key="5">
    <source>
        <dbReference type="ARBA" id="ARBA00022729"/>
    </source>
</evidence>
<keyword evidence="3" id="KW-1134">Transmembrane beta strand</keyword>
<dbReference type="RefSeq" id="WP_235820719.1">
    <property type="nucleotide sequence ID" value="NZ_UGHE01000002.1"/>
</dbReference>
<comment type="caution">
    <text evidence="9">The sequence shown here is derived from an EMBL/GenBank/DDBJ whole genome shotgun (WGS) entry which is preliminary data.</text>
</comment>
<gene>
    <name evidence="9" type="primary">hadA_2</name>
    <name evidence="9" type="ORF">NCTC8540_02210</name>
</gene>
<evidence type="ECO:0000256" key="1">
    <source>
        <dbReference type="ARBA" id="ARBA00004241"/>
    </source>
</evidence>
<sequence length="127" mass="13290">MEKKAEQSALDAANLLIQQNQQAIALLAPANISKLNEQVESNTSRIEKLNKEVKVGLATQAALAGLFQPYNVGKVNVTAAVGGYKSKSAVAVGMGYRVNTKFAAKAGVAVGFGKGNAAYNVGVNYEF</sequence>
<dbReference type="InterPro" id="IPR005594">
    <property type="entry name" value="YadA_C"/>
</dbReference>
<dbReference type="Pfam" id="PF03895">
    <property type="entry name" value="YadA_anchor"/>
    <property type="match status" value="1"/>
</dbReference>
<protein>
    <submittedName>
        <fullName evidence="9">Trimeric autotransporter adhesin hada</fullName>
    </submittedName>
</protein>
<evidence type="ECO:0000256" key="6">
    <source>
        <dbReference type="ARBA" id="ARBA00023136"/>
    </source>
</evidence>
<feature type="domain" description="Trimeric autotransporter adhesin YadA-like C-terminal membrane anchor" evidence="8">
    <location>
        <begin position="67"/>
        <end position="127"/>
    </location>
</feature>